<dbReference type="EMBL" id="BAAAOR010000007">
    <property type="protein sequence ID" value="GAA1506093.1"/>
    <property type="molecule type" value="Genomic_DNA"/>
</dbReference>
<organism evidence="1 2">
    <name type="scientific">Nocardioides humi</name>
    <dbReference type="NCBI Taxonomy" id="449461"/>
    <lineage>
        <taxon>Bacteria</taxon>
        <taxon>Bacillati</taxon>
        <taxon>Actinomycetota</taxon>
        <taxon>Actinomycetes</taxon>
        <taxon>Propionibacteriales</taxon>
        <taxon>Nocardioidaceae</taxon>
        <taxon>Nocardioides</taxon>
    </lineage>
</organism>
<gene>
    <name evidence="1" type="ORF">GCM10009788_07310</name>
</gene>
<comment type="caution">
    <text evidence="1">The sequence shown here is derived from an EMBL/GenBank/DDBJ whole genome shotgun (WGS) entry which is preliminary data.</text>
</comment>
<evidence type="ECO:0000313" key="2">
    <source>
        <dbReference type="Proteomes" id="UP001500842"/>
    </source>
</evidence>
<protein>
    <submittedName>
        <fullName evidence="1">Uncharacterized protein</fullName>
    </submittedName>
</protein>
<dbReference type="Proteomes" id="UP001500842">
    <property type="component" value="Unassembled WGS sequence"/>
</dbReference>
<evidence type="ECO:0000313" key="1">
    <source>
        <dbReference type="EMBL" id="GAA1506093.1"/>
    </source>
</evidence>
<proteinExistence type="predicted"/>
<accession>A0ABN1ZXF4</accession>
<keyword evidence="2" id="KW-1185">Reference proteome</keyword>
<sequence>MDDDFAAGEEGVEDLTGPFPCAHEEAEIGVPLVGEAMHRLEFKVSFGWCPPCGEVEHAAAADGGQLVAVAEERDGRVRSVRDREQGAGGVLVEHPGFVDEQYVAGQQSRAAIGVGVDT</sequence>
<reference evidence="1 2" key="1">
    <citation type="journal article" date="2019" name="Int. J. Syst. Evol. Microbiol.">
        <title>The Global Catalogue of Microorganisms (GCM) 10K type strain sequencing project: providing services to taxonomists for standard genome sequencing and annotation.</title>
        <authorList>
            <consortium name="The Broad Institute Genomics Platform"/>
            <consortium name="The Broad Institute Genome Sequencing Center for Infectious Disease"/>
            <person name="Wu L."/>
            <person name="Ma J."/>
        </authorList>
    </citation>
    <scope>NUCLEOTIDE SEQUENCE [LARGE SCALE GENOMIC DNA]</scope>
    <source>
        <strain evidence="1 2">JCM 14942</strain>
    </source>
</reference>
<name>A0ABN1ZXF4_9ACTN</name>